<feature type="binding site" evidence="27">
    <location>
        <begin position="204"/>
        <end position="208"/>
    </location>
    <ligand>
        <name>ATP</name>
        <dbReference type="ChEBI" id="CHEBI:30616"/>
    </ligand>
</feature>
<dbReference type="GO" id="GO:0005524">
    <property type="term" value="F:ATP binding"/>
    <property type="evidence" value="ECO:0007669"/>
    <property type="project" value="UniProtKB-KW"/>
</dbReference>
<evidence type="ECO:0000313" key="30">
    <source>
        <dbReference type="Ensembl" id="ENSDCDP00010025408.1"/>
    </source>
</evidence>
<evidence type="ECO:0000313" key="31">
    <source>
        <dbReference type="Proteomes" id="UP000694580"/>
    </source>
</evidence>
<evidence type="ECO:0000256" key="9">
    <source>
        <dbReference type="ARBA" id="ARBA00022801"/>
    </source>
</evidence>
<keyword evidence="14" id="KW-0325">Glycoprotein</keyword>
<keyword evidence="11" id="KW-0106">Calcium</keyword>
<comment type="cofactor">
    <cofactor evidence="1">
        <name>Ca(2+)</name>
        <dbReference type="ChEBI" id="CHEBI:29108"/>
    </cofactor>
</comment>
<evidence type="ECO:0000256" key="19">
    <source>
        <dbReference type="ARBA" id="ARBA00046723"/>
    </source>
</evidence>
<dbReference type="Ensembl" id="ENSDCDT00010031500.1">
    <property type="protein sequence ID" value="ENSDCDP00010025408.1"/>
    <property type="gene ID" value="ENSDCDG00010016167.1"/>
</dbReference>
<evidence type="ECO:0000256" key="21">
    <source>
        <dbReference type="ARBA" id="ARBA00048053"/>
    </source>
</evidence>
<dbReference type="EC" id="3.6.1.6" evidence="15"/>
<dbReference type="PROSITE" id="PS01238">
    <property type="entry name" value="GDA1_CD39_NTPASE"/>
    <property type="match status" value="1"/>
</dbReference>
<proteinExistence type="inferred from homology"/>
<evidence type="ECO:0000256" key="18">
    <source>
        <dbReference type="ARBA" id="ARBA00045733"/>
    </source>
</evidence>
<dbReference type="GO" id="GO:0005783">
    <property type="term" value="C:endoplasmic reticulum"/>
    <property type="evidence" value="ECO:0007669"/>
    <property type="project" value="UniProtKB-SubCell"/>
</dbReference>
<comment type="cofactor">
    <cofactor evidence="2">
        <name>Mg(2+)</name>
        <dbReference type="ChEBI" id="CHEBI:18420"/>
    </cofactor>
</comment>
<evidence type="ECO:0000256" key="14">
    <source>
        <dbReference type="ARBA" id="ARBA00023180"/>
    </source>
</evidence>
<evidence type="ECO:0000256" key="25">
    <source>
        <dbReference type="ARBA" id="ARBA00049328"/>
    </source>
</evidence>
<reference evidence="30 31" key="1">
    <citation type="submission" date="2020-06" db="EMBL/GenBank/DDBJ databases">
        <authorList>
            <consortium name="Wellcome Sanger Institute Data Sharing"/>
        </authorList>
    </citation>
    <scope>NUCLEOTIDE SEQUENCE [LARGE SCALE GENOMIC DNA]</scope>
</reference>
<reference evidence="30" key="2">
    <citation type="submission" date="2025-08" db="UniProtKB">
        <authorList>
            <consortium name="Ensembl"/>
        </authorList>
    </citation>
    <scope>IDENTIFICATION</scope>
</reference>
<comment type="subcellular location">
    <subcellularLocation>
        <location evidence="3">Endoplasmic reticulum</location>
    </subcellularLocation>
    <subcellularLocation>
        <location evidence="4">Secreted</location>
    </subcellularLocation>
</comment>
<dbReference type="GO" id="GO:0005576">
    <property type="term" value="C:extracellular region"/>
    <property type="evidence" value="ECO:0007669"/>
    <property type="project" value="UniProtKB-SubCell"/>
</dbReference>
<evidence type="ECO:0000256" key="15">
    <source>
        <dbReference type="ARBA" id="ARBA00038863"/>
    </source>
</evidence>
<dbReference type="FunFam" id="3.30.420.40:FF:000052">
    <property type="entry name" value="Ectonucleoside triphosphate diphosphohydrolase 5"/>
    <property type="match status" value="1"/>
</dbReference>
<comment type="pathway">
    <text evidence="5">Protein modification; protein glycosylation.</text>
</comment>
<name>A0AAY4BX21_9TELE</name>
<evidence type="ECO:0000256" key="11">
    <source>
        <dbReference type="ARBA" id="ARBA00022837"/>
    </source>
</evidence>
<comment type="catalytic activity">
    <reaction evidence="22">
        <text>UDP + H2O = UMP + phosphate + H(+)</text>
        <dbReference type="Rhea" id="RHEA:64876"/>
        <dbReference type="ChEBI" id="CHEBI:15377"/>
        <dbReference type="ChEBI" id="CHEBI:15378"/>
        <dbReference type="ChEBI" id="CHEBI:43474"/>
        <dbReference type="ChEBI" id="CHEBI:57865"/>
        <dbReference type="ChEBI" id="CHEBI:58223"/>
        <dbReference type="EC" id="3.6.1.6"/>
    </reaction>
    <physiologicalReaction direction="left-to-right" evidence="22">
        <dbReference type="Rhea" id="RHEA:64877"/>
    </physiologicalReaction>
</comment>
<evidence type="ECO:0000256" key="26">
    <source>
        <dbReference type="PIRSR" id="PIRSR600407-1"/>
    </source>
</evidence>
<evidence type="ECO:0000256" key="8">
    <source>
        <dbReference type="ARBA" id="ARBA00022729"/>
    </source>
</evidence>
<comment type="catalytic activity">
    <reaction evidence="23">
        <text>GDP + H2O = GMP + phosphate + H(+)</text>
        <dbReference type="Rhea" id="RHEA:22156"/>
        <dbReference type="ChEBI" id="CHEBI:15377"/>
        <dbReference type="ChEBI" id="CHEBI:15378"/>
        <dbReference type="ChEBI" id="CHEBI:43474"/>
        <dbReference type="ChEBI" id="CHEBI:58115"/>
        <dbReference type="ChEBI" id="CHEBI:58189"/>
        <dbReference type="EC" id="3.6.1.6"/>
    </reaction>
    <physiologicalReaction direction="left-to-right" evidence="23">
        <dbReference type="Rhea" id="RHEA:22157"/>
    </physiologicalReaction>
</comment>
<evidence type="ECO:0000256" key="17">
    <source>
        <dbReference type="ARBA" id="ARBA00042507"/>
    </source>
</evidence>
<feature type="active site" description="Proton acceptor" evidence="26">
    <location>
        <position position="174"/>
    </location>
</feature>
<evidence type="ECO:0000256" key="23">
    <source>
        <dbReference type="ARBA" id="ARBA00048756"/>
    </source>
</evidence>
<comment type="function">
    <text evidence="18">Hydrolyzes nucleoside diphosphates with a preference for GDP, IDP and UDP compared to ADP and CDP. In the lumen of the endoplasmic reticulum, hydrolyzes UDP that acts as an end-product feedback inhibitor of the UDP-Glc:glycoprotein glucosyltransferases. UMP can be transported back by an UDP-sugar antiporter to the cytosol where it is consumed to regenerate UDP-glucose. Therefore, it positively regulates protein reglucosylation by clearing UDP from the ER lumen and by promoting the regeneration of UDP-glucose. Protein reglucosylation is essential to proper glycoprotein folding and quality control in the ER.</text>
</comment>
<evidence type="ECO:0000256" key="5">
    <source>
        <dbReference type="ARBA" id="ARBA00004922"/>
    </source>
</evidence>
<evidence type="ECO:0000256" key="1">
    <source>
        <dbReference type="ARBA" id="ARBA00001913"/>
    </source>
</evidence>
<keyword evidence="13" id="KW-1015">Disulfide bond</keyword>
<evidence type="ECO:0000256" key="10">
    <source>
        <dbReference type="ARBA" id="ARBA00022824"/>
    </source>
</evidence>
<keyword evidence="27" id="KW-0547">Nucleotide-binding</keyword>
<evidence type="ECO:0000256" key="2">
    <source>
        <dbReference type="ARBA" id="ARBA00001946"/>
    </source>
</evidence>
<dbReference type="Proteomes" id="UP000694580">
    <property type="component" value="Chromosome 14"/>
</dbReference>
<evidence type="ECO:0000256" key="13">
    <source>
        <dbReference type="ARBA" id="ARBA00023157"/>
    </source>
</evidence>
<comment type="catalytic activity">
    <reaction evidence="21">
        <text>a ribonucleoside 5'-diphosphate + H2O = a ribonucleoside 5'-phosphate + phosphate + H(+)</text>
        <dbReference type="Rhea" id="RHEA:36799"/>
        <dbReference type="ChEBI" id="CHEBI:15377"/>
        <dbReference type="ChEBI" id="CHEBI:15378"/>
        <dbReference type="ChEBI" id="CHEBI:43474"/>
        <dbReference type="ChEBI" id="CHEBI:57930"/>
        <dbReference type="ChEBI" id="CHEBI:58043"/>
        <dbReference type="EC" id="3.6.1.6"/>
    </reaction>
    <physiologicalReaction direction="left-to-right" evidence="21">
        <dbReference type="Rhea" id="RHEA:36800"/>
    </physiologicalReaction>
</comment>
<dbReference type="GeneTree" id="ENSGT01150000286963"/>
<reference evidence="30" key="3">
    <citation type="submission" date="2025-09" db="UniProtKB">
        <authorList>
            <consortium name="Ensembl"/>
        </authorList>
    </citation>
    <scope>IDENTIFICATION</scope>
</reference>
<evidence type="ECO:0000256" key="24">
    <source>
        <dbReference type="ARBA" id="ARBA00049217"/>
    </source>
</evidence>
<dbReference type="GO" id="GO:0017110">
    <property type="term" value="F:nucleoside diphosphate phosphatase activity"/>
    <property type="evidence" value="ECO:0007669"/>
    <property type="project" value="UniProtKB-EC"/>
</dbReference>
<evidence type="ECO:0000256" key="7">
    <source>
        <dbReference type="ARBA" id="ARBA00022525"/>
    </source>
</evidence>
<evidence type="ECO:0000256" key="6">
    <source>
        <dbReference type="ARBA" id="ARBA00009283"/>
    </source>
</evidence>
<keyword evidence="27" id="KW-0067">ATP-binding</keyword>
<comment type="catalytic activity">
    <reaction evidence="25">
        <text>IDP + H2O = IMP + phosphate + H(+)</text>
        <dbReference type="Rhea" id="RHEA:35207"/>
        <dbReference type="ChEBI" id="CHEBI:15377"/>
        <dbReference type="ChEBI" id="CHEBI:15378"/>
        <dbReference type="ChEBI" id="CHEBI:43474"/>
        <dbReference type="ChEBI" id="CHEBI:58053"/>
        <dbReference type="ChEBI" id="CHEBI:58280"/>
        <dbReference type="EC" id="3.6.1.6"/>
    </reaction>
    <physiologicalReaction direction="left-to-right" evidence="25">
        <dbReference type="Rhea" id="RHEA:35208"/>
    </physiologicalReaction>
</comment>
<protein>
    <recommendedName>
        <fullName evidence="15">nucleoside diphosphate phosphatase</fullName>
        <ecNumber evidence="15">3.6.1.6</ecNumber>
    </recommendedName>
    <alternativeName>
        <fullName evidence="16">Guanosine-diphosphatase ENTPD5</fullName>
    </alternativeName>
    <alternativeName>
        <fullName evidence="17">Uridine-diphosphatase ENTPD5</fullName>
    </alternativeName>
</protein>
<dbReference type="Pfam" id="PF01150">
    <property type="entry name" value="GDA1_CD39"/>
    <property type="match status" value="1"/>
</dbReference>
<gene>
    <name evidence="30" type="primary">entpd5b</name>
</gene>
<keyword evidence="7" id="KW-0964">Secreted</keyword>
<comment type="subunit">
    <text evidence="19">Monomer; active form. Homodimer; disulfide-linked. Homodimers are enzymatically inactive.</text>
</comment>
<feature type="signal peptide" evidence="29">
    <location>
        <begin position="1"/>
        <end position="19"/>
    </location>
</feature>
<keyword evidence="8 29" id="KW-0732">Signal</keyword>
<evidence type="ECO:0000256" key="29">
    <source>
        <dbReference type="SAM" id="SignalP"/>
    </source>
</evidence>
<keyword evidence="12" id="KW-0460">Magnesium</keyword>
<organism evidence="30 31">
    <name type="scientific">Denticeps clupeoides</name>
    <name type="common">denticle herring</name>
    <dbReference type="NCBI Taxonomy" id="299321"/>
    <lineage>
        <taxon>Eukaryota</taxon>
        <taxon>Metazoa</taxon>
        <taxon>Chordata</taxon>
        <taxon>Craniata</taxon>
        <taxon>Vertebrata</taxon>
        <taxon>Euteleostomi</taxon>
        <taxon>Actinopterygii</taxon>
        <taxon>Neopterygii</taxon>
        <taxon>Teleostei</taxon>
        <taxon>Clupei</taxon>
        <taxon>Clupeiformes</taxon>
        <taxon>Denticipitoidei</taxon>
        <taxon>Denticipitidae</taxon>
        <taxon>Denticeps</taxon>
    </lineage>
</organism>
<dbReference type="AlphaFoldDB" id="A0AAY4BX21"/>
<evidence type="ECO:0000256" key="28">
    <source>
        <dbReference type="RuleBase" id="RU003833"/>
    </source>
</evidence>
<evidence type="ECO:0000256" key="16">
    <source>
        <dbReference type="ARBA" id="ARBA00042111"/>
    </source>
</evidence>
<comment type="similarity">
    <text evidence="6 28">Belongs to the GDA1/CD39 NTPase family.</text>
</comment>
<dbReference type="Gene3D" id="3.30.420.40">
    <property type="match status" value="1"/>
</dbReference>
<dbReference type="PANTHER" id="PTHR11782">
    <property type="entry name" value="ADENOSINE/GUANOSINE DIPHOSPHATASE"/>
    <property type="match status" value="1"/>
</dbReference>
<dbReference type="RefSeq" id="XP_028808920.1">
    <property type="nucleotide sequence ID" value="XM_028953087.1"/>
</dbReference>
<evidence type="ECO:0000256" key="27">
    <source>
        <dbReference type="PIRSR" id="PIRSR600407-2"/>
    </source>
</evidence>
<evidence type="ECO:0000256" key="12">
    <source>
        <dbReference type="ARBA" id="ARBA00022842"/>
    </source>
</evidence>
<keyword evidence="9 28" id="KW-0378">Hydrolase</keyword>
<dbReference type="Gene3D" id="3.30.420.150">
    <property type="entry name" value="Exopolyphosphatase. Domain 2"/>
    <property type="match status" value="1"/>
</dbReference>
<accession>A0AAY4BX21</accession>
<evidence type="ECO:0000256" key="3">
    <source>
        <dbReference type="ARBA" id="ARBA00004240"/>
    </source>
</evidence>
<keyword evidence="31" id="KW-1185">Reference proteome</keyword>
<sequence length="430" mass="47516">MPCLARWLVLLTLLSHSAAQENVGIGLDLSVGVEGVLPSLARPANASRIFHGIVFDAGSTGTRIHVYTFIQKDPAELPLLEKETFQSVKPGLSAYADTPETAGETVRQLLRVAKKAVPHVEWERTPVVLRATAGLRLLPPKKAQALLDEVEVAFEESPFFVPDNSVHIMNGTDEGILAWVTVNFLTGQLQAKTKKTVGTLDLGGASTQITFLPKFKKTIESAPPDHIARFDLLSTTYELYTHSYLGNGIKAARLTALGALGAEGLERKVFESSCLSRKFREDWSFGGLTYKISGIPDGSTGFTECYKEMLKVVKGVIHQPPELQDSNTFYAFSYYFDIAVEAGLIDERRGGMVKVQDYSIRAKEVCNKLSMYLATKPFLCMDITYITCLLKDGFGFKDETILKLTQKVNNVETSWALGAIFDYFQNIKIH</sequence>
<keyword evidence="10" id="KW-0256">Endoplasmic reticulum</keyword>
<dbReference type="InterPro" id="IPR000407">
    <property type="entry name" value="GDA1_CD39_NTPase"/>
</dbReference>
<comment type="catalytic activity">
    <reaction evidence="20">
        <text>CDP + H2O = CMP + phosphate + H(+)</text>
        <dbReference type="Rhea" id="RHEA:64880"/>
        <dbReference type="ChEBI" id="CHEBI:15377"/>
        <dbReference type="ChEBI" id="CHEBI:15378"/>
        <dbReference type="ChEBI" id="CHEBI:43474"/>
        <dbReference type="ChEBI" id="CHEBI:58069"/>
        <dbReference type="ChEBI" id="CHEBI:60377"/>
        <dbReference type="EC" id="3.6.1.6"/>
    </reaction>
    <physiologicalReaction direction="left-to-right" evidence="20">
        <dbReference type="Rhea" id="RHEA:64881"/>
    </physiologicalReaction>
</comment>
<dbReference type="PANTHER" id="PTHR11782:SF35">
    <property type="entry name" value="NUCLEOSIDE DIPHOSPHATE PHOSPHATASE ENTPD5"/>
    <property type="match status" value="1"/>
</dbReference>
<evidence type="ECO:0000256" key="22">
    <source>
        <dbReference type="ARBA" id="ARBA00048075"/>
    </source>
</evidence>
<evidence type="ECO:0000256" key="4">
    <source>
        <dbReference type="ARBA" id="ARBA00004613"/>
    </source>
</evidence>
<dbReference type="GeneID" id="114763411"/>
<feature type="chain" id="PRO_5044283716" description="nucleoside diphosphate phosphatase" evidence="29">
    <location>
        <begin position="20"/>
        <end position="430"/>
    </location>
</feature>
<comment type="catalytic activity">
    <reaction evidence="24">
        <text>ADP + H2O = AMP + phosphate + H(+)</text>
        <dbReference type="Rhea" id="RHEA:61436"/>
        <dbReference type="ChEBI" id="CHEBI:15377"/>
        <dbReference type="ChEBI" id="CHEBI:15378"/>
        <dbReference type="ChEBI" id="CHEBI:43474"/>
        <dbReference type="ChEBI" id="CHEBI:456215"/>
        <dbReference type="ChEBI" id="CHEBI:456216"/>
        <dbReference type="EC" id="3.6.1.6"/>
    </reaction>
    <physiologicalReaction direction="left-to-right" evidence="24">
        <dbReference type="Rhea" id="RHEA:61437"/>
    </physiologicalReaction>
</comment>
<evidence type="ECO:0000256" key="20">
    <source>
        <dbReference type="ARBA" id="ARBA00047813"/>
    </source>
</evidence>